<dbReference type="AlphaFoldDB" id="A0A7X1NPZ0"/>
<dbReference type="EMBL" id="VJXX01000002">
    <property type="protein sequence ID" value="MPY10708.1"/>
    <property type="molecule type" value="Genomic_DNA"/>
</dbReference>
<protein>
    <submittedName>
        <fullName evidence="2">Class I SAM-dependent methyltransferase</fullName>
    </submittedName>
</protein>
<dbReference type="Gene3D" id="3.40.50.150">
    <property type="entry name" value="Vaccinia Virus protein VP39"/>
    <property type="match status" value="1"/>
</dbReference>
<evidence type="ECO:0000313" key="2">
    <source>
        <dbReference type="EMBL" id="MPY10708.1"/>
    </source>
</evidence>
<proteinExistence type="predicted"/>
<evidence type="ECO:0000313" key="3">
    <source>
        <dbReference type="Proteomes" id="UP000326464"/>
    </source>
</evidence>
<keyword evidence="2" id="KW-0808">Transferase</keyword>
<gene>
    <name evidence="2" type="ORF">FNH21_08245</name>
</gene>
<name>A0A7X1NPZ0_9MICC</name>
<dbReference type="OrthoDB" id="9797252at2"/>
<dbReference type="Pfam" id="PF08241">
    <property type="entry name" value="Methyltransf_11"/>
    <property type="match status" value="1"/>
</dbReference>
<accession>A0A7X1NPZ0</accession>
<dbReference type="SUPFAM" id="SSF53335">
    <property type="entry name" value="S-adenosyl-L-methionine-dependent methyltransferases"/>
    <property type="match status" value="1"/>
</dbReference>
<dbReference type="InterPro" id="IPR050508">
    <property type="entry name" value="Methyltransf_Superfamily"/>
</dbReference>
<dbReference type="InterPro" id="IPR013216">
    <property type="entry name" value="Methyltransf_11"/>
</dbReference>
<sequence length="235" mass="26022">MLTDFVKAWNQGQNVDLYEIENDAIDHEETLWRALRTAAPWDGKDLLDLGCGTGYWLPRYAKTTRTLYGVEPDTSLLETATNRTADATVLQGSAEHIPLNNSSIDVVHARFAYFFPSPNNDCSAGLREALRVLRPGGSLIVIDNDQEGGDFAELLRAGNTAKHQGPGDFILCWWQDQGAATQKVMSSWTFNTPEDLAKVVAMEFPDNSADSWLQAHARQSTLSYGYLLHIVSKAS</sequence>
<dbReference type="Proteomes" id="UP000326464">
    <property type="component" value="Unassembled WGS sequence"/>
</dbReference>
<keyword evidence="2" id="KW-0489">Methyltransferase</keyword>
<reference evidence="3" key="1">
    <citation type="submission" date="2019-07" db="EMBL/GenBank/DDBJ databases">
        <title>Arthrobacter KR32 sp. nov., isolated from mountain cheese made of cows milk.</title>
        <authorList>
            <person name="Flegler A."/>
        </authorList>
    </citation>
    <scope>NUCLEOTIDE SEQUENCE [LARGE SCALE GENOMIC DNA]</scope>
    <source>
        <strain evidence="3">KR32</strain>
    </source>
</reference>
<dbReference type="InterPro" id="IPR029063">
    <property type="entry name" value="SAM-dependent_MTases_sf"/>
</dbReference>
<dbReference type="GO" id="GO:0008757">
    <property type="term" value="F:S-adenosylmethionine-dependent methyltransferase activity"/>
    <property type="evidence" value="ECO:0007669"/>
    <property type="project" value="InterPro"/>
</dbReference>
<dbReference type="GO" id="GO:0032259">
    <property type="term" value="P:methylation"/>
    <property type="evidence" value="ECO:0007669"/>
    <property type="project" value="UniProtKB-KW"/>
</dbReference>
<dbReference type="PANTHER" id="PTHR42912">
    <property type="entry name" value="METHYLTRANSFERASE"/>
    <property type="match status" value="1"/>
</dbReference>
<evidence type="ECO:0000259" key="1">
    <source>
        <dbReference type="Pfam" id="PF08241"/>
    </source>
</evidence>
<comment type="caution">
    <text evidence="2">The sequence shown here is derived from an EMBL/GenBank/DDBJ whole genome shotgun (WGS) entry which is preliminary data.</text>
</comment>
<keyword evidence="3" id="KW-1185">Reference proteome</keyword>
<feature type="domain" description="Methyltransferase type 11" evidence="1">
    <location>
        <begin position="47"/>
        <end position="141"/>
    </location>
</feature>
<dbReference type="RefSeq" id="WP_152814265.1">
    <property type="nucleotide sequence ID" value="NZ_VJXX01000002.1"/>
</dbReference>
<dbReference type="CDD" id="cd02440">
    <property type="entry name" value="AdoMet_MTases"/>
    <property type="match status" value="1"/>
</dbReference>
<organism evidence="2 3">
    <name type="scientific">Arthrobacter bussei</name>
    <dbReference type="NCBI Taxonomy" id="2594179"/>
    <lineage>
        <taxon>Bacteria</taxon>
        <taxon>Bacillati</taxon>
        <taxon>Actinomycetota</taxon>
        <taxon>Actinomycetes</taxon>
        <taxon>Micrococcales</taxon>
        <taxon>Micrococcaceae</taxon>
        <taxon>Arthrobacter</taxon>
    </lineage>
</organism>